<dbReference type="InterPro" id="IPR009057">
    <property type="entry name" value="Homeodomain-like_sf"/>
</dbReference>
<gene>
    <name evidence="4" type="ORF">ACJDT4_12765</name>
</gene>
<evidence type="ECO:0000259" key="3">
    <source>
        <dbReference type="PROSITE" id="PS50977"/>
    </source>
</evidence>
<keyword evidence="1 2" id="KW-0238">DNA-binding</keyword>
<dbReference type="PROSITE" id="PS50977">
    <property type="entry name" value="HTH_TETR_2"/>
    <property type="match status" value="1"/>
</dbReference>
<organism evidence="4 5">
    <name type="scientific">Clostridium neuense</name>
    <dbReference type="NCBI Taxonomy" id="1728934"/>
    <lineage>
        <taxon>Bacteria</taxon>
        <taxon>Bacillati</taxon>
        <taxon>Bacillota</taxon>
        <taxon>Clostridia</taxon>
        <taxon>Eubacteriales</taxon>
        <taxon>Clostridiaceae</taxon>
        <taxon>Clostridium</taxon>
    </lineage>
</organism>
<feature type="DNA-binding region" description="H-T-H motif" evidence="2">
    <location>
        <begin position="37"/>
        <end position="56"/>
    </location>
</feature>
<keyword evidence="5" id="KW-1185">Reference proteome</keyword>
<dbReference type="PANTHER" id="PTHR43479:SF11">
    <property type="entry name" value="ACREF_ENVCD OPERON REPRESSOR-RELATED"/>
    <property type="match status" value="1"/>
</dbReference>
<dbReference type="PANTHER" id="PTHR43479">
    <property type="entry name" value="ACREF/ENVCD OPERON REPRESSOR-RELATED"/>
    <property type="match status" value="1"/>
</dbReference>
<dbReference type="Gene3D" id="1.10.357.10">
    <property type="entry name" value="Tetracycline Repressor, domain 2"/>
    <property type="match status" value="1"/>
</dbReference>
<dbReference type="PROSITE" id="PS01081">
    <property type="entry name" value="HTH_TETR_1"/>
    <property type="match status" value="1"/>
</dbReference>
<comment type="caution">
    <text evidence="4">The sequence shown here is derived from an EMBL/GenBank/DDBJ whole genome shotgun (WGS) entry which is preliminary data.</text>
</comment>
<dbReference type="SUPFAM" id="SSF46689">
    <property type="entry name" value="Homeodomain-like"/>
    <property type="match status" value="1"/>
</dbReference>
<evidence type="ECO:0000313" key="4">
    <source>
        <dbReference type="EMBL" id="MFL0251296.1"/>
    </source>
</evidence>
<dbReference type="Pfam" id="PF00440">
    <property type="entry name" value="TetR_N"/>
    <property type="match status" value="1"/>
</dbReference>
<sequence>MDKEVREPKQKRSIEKKERILSAAQNLFMEKGYFDMTTVEIAKAAGLSTGTVYAYFKDKKDILLECLSNNGSVYINQITDELSKFPQDKNLFNTIKNILKIFIQLHTTYPKKYHDELMSLVYTDEDIMKYFKHMKTVLMNAVLTQLKNSGIKLIHEKEQSFLMYSLIENIEDELVFHINPELNKDVLLDECTRVIVAMLQEK</sequence>
<evidence type="ECO:0000256" key="1">
    <source>
        <dbReference type="ARBA" id="ARBA00023125"/>
    </source>
</evidence>
<reference evidence="4 5" key="1">
    <citation type="submission" date="2024-11" db="EMBL/GenBank/DDBJ databases">
        <authorList>
            <person name="Heng Y.C."/>
            <person name="Lim A.C.H."/>
            <person name="Lee J.K.Y."/>
            <person name="Kittelmann S."/>
        </authorList>
    </citation>
    <scope>NUCLEOTIDE SEQUENCE [LARGE SCALE GENOMIC DNA]</scope>
    <source>
        <strain evidence="4 5">WILCCON 0114</strain>
    </source>
</reference>
<evidence type="ECO:0000256" key="2">
    <source>
        <dbReference type="PROSITE-ProRule" id="PRU00335"/>
    </source>
</evidence>
<dbReference type="InterPro" id="IPR001647">
    <property type="entry name" value="HTH_TetR"/>
</dbReference>
<name>A0ABW8TG42_9CLOT</name>
<proteinExistence type="predicted"/>
<dbReference type="Gene3D" id="1.10.10.60">
    <property type="entry name" value="Homeodomain-like"/>
    <property type="match status" value="1"/>
</dbReference>
<protein>
    <submittedName>
        <fullName evidence="4">TetR/AcrR family transcriptional regulator</fullName>
    </submittedName>
</protein>
<dbReference type="InterPro" id="IPR050624">
    <property type="entry name" value="HTH-type_Tx_Regulator"/>
</dbReference>
<dbReference type="PRINTS" id="PR00455">
    <property type="entry name" value="HTHTETR"/>
</dbReference>
<feature type="domain" description="HTH tetR-type" evidence="3">
    <location>
        <begin position="14"/>
        <end position="74"/>
    </location>
</feature>
<dbReference type="Proteomes" id="UP001623592">
    <property type="component" value="Unassembled WGS sequence"/>
</dbReference>
<dbReference type="InterPro" id="IPR023772">
    <property type="entry name" value="DNA-bd_HTH_TetR-type_CS"/>
</dbReference>
<accession>A0ABW8TG42</accession>
<evidence type="ECO:0000313" key="5">
    <source>
        <dbReference type="Proteomes" id="UP001623592"/>
    </source>
</evidence>
<dbReference type="RefSeq" id="WP_406787956.1">
    <property type="nucleotide sequence ID" value="NZ_JBJIAA010000010.1"/>
</dbReference>
<dbReference type="EMBL" id="JBJIAA010000010">
    <property type="protein sequence ID" value="MFL0251296.1"/>
    <property type="molecule type" value="Genomic_DNA"/>
</dbReference>